<proteinExistence type="predicted"/>
<dbReference type="SUPFAM" id="SSF53850">
    <property type="entry name" value="Periplasmic binding protein-like II"/>
    <property type="match status" value="1"/>
</dbReference>
<feature type="signal peptide" evidence="2">
    <location>
        <begin position="1"/>
        <end position="33"/>
    </location>
</feature>
<evidence type="ECO:0000313" key="4">
    <source>
        <dbReference type="EMBL" id="MFC3533208.1"/>
    </source>
</evidence>
<dbReference type="SMART" id="SM00062">
    <property type="entry name" value="PBPb"/>
    <property type="match status" value="1"/>
</dbReference>
<dbReference type="EMBL" id="JBHRXN010000031">
    <property type="protein sequence ID" value="MFC3533208.1"/>
    <property type="molecule type" value="Genomic_DNA"/>
</dbReference>
<dbReference type="InterPro" id="IPR001638">
    <property type="entry name" value="Solute-binding_3/MltF_N"/>
</dbReference>
<dbReference type="PANTHER" id="PTHR35936:SF17">
    <property type="entry name" value="ARGININE-BINDING EXTRACELLULAR PROTEIN ARTP"/>
    <property type="match status" value="1"/>
</dbReference>
<comment type="caution">
    <text evidence="4">The sequence shown here is derived from an EMBL/GenBank/DDBJ whole genome shotgun (WGS) entry which is preliminary data.</text>
</comment>
<evidence type="ECO:0000256" key="2">
    <source>
        <dbReference type="SAM" id="SignalP"/>
    </source>
</evidence>
<feature type="domain" description="Solute-binding protein family 3/N-terminal" evidence="3">
    <location>
        <begin position="48"/>
        <end position="277"/>
    </location>
</feature>
<dbReference type="PANTHER" id="PTHR35936">
    <property type="entry name" value="MEMBRANE-BOUND LYTIC MUREIN TRANSGLYCOSYLASE F"/>
    <property type="match status" value="1"/>
</dbReference>
<accession>A0ABV7RJX6</accession>
<keyword evidence="5" id="KW-1185">Reference proteome</keyword>
<dbReference type="RefSeq" id="WP_386092728.1">
    <property type="nucleotide sequence ID" value="NZ_JBHRXN010000031.1"/>
</dbReference>
<evidence type="ECO:0000313" key="5">
    <source>
        <dbReference type="Proteomes" id="UP001595741"/>
    </source>
</evidence>
<dbReference type="Gene3D" id="3.40.190.10">
    <property type="entry name" value="Periplasmic binding protein-like II"/>
    <property type="match status" value="2"/>
</dbReference>
<sequence>MYQVVARKFLKRIPAVAVAASILALAIPGVAKADDVEPLWTNVKKAGVLRCGAAVAPPYVIRDPMSGNYSGFFADLCRDFGQNVLKVKVQFVDTTWDNIVAGLQANKWDLSIALNNTPERAKAISFSTAASNYEVSFVYNKTNAKVGKKLVSLADIDKPGAVVAVMSGTSQDKAVSAVLKQAQIMRLPGIDETRLAVTSRRADFIADASDTNWIFSESHADWAKTFVPNPALAKQEVAFGIRKNTSPDDIAILDGYLKKKVASGAVNALIKKAVQETLASSK</sequence>
<protein>
    <submittedName>
        <fullName evidence="4">Transporter substrate-binding domain-containing protein</fullName>
    </submittedName>
</protein>
<dbReference type="Pfam" id="PF00497">
    <property type="entry name" value="SBP_bac_3"/>
    <property type="match status" value="1"/>
</dbReference>
<feature type="chain" id="PRO_5047145558" evidence="2">
    <location>
        <begin position="34"/>
        <end position="282"/>
    </location>
</feature>
<evidence type="ECO:0000259" key="3">
    <source>
        <dbReference type="SMART" id="SM00062"/>
    </source>
</evidence>
<keyword evidence="1 2" id="KW-0732">Signal</keyword>
<reference evidence="5" key="1">
    <citation type="journal article" date="2019" name="Int. J. Syst. Evol. Microbiol.">
        <title>The Global Catalogue of Microorganisms (GCM) 10K type strain sequencing project: providing services to taxonomists for standard genome sequencing and annotation.</title>
        <authorList>
            <consortium name="The Broad Institute Genomics Platform"/>
            <consortium name="The Broad Institute Genome Sequencing Center for Infectious Disease"/>
            <person name="Wu L."/>
            <person name="Ma J."/>
        </authorList>
    </citation>
    <scope>NUCLEOTIDE SEQUENCE [LARGE SCALE GENOMIC DNA]</scope>
    <source>
        <strain evidence="5">KCTC 42742</strain>
    </source>
</reference>
<name>A0ABV7RJX6_9NEIS</name>
<gene>
    <name evidence="4" type="ORF">ACFOLG_13570</name>
</gene>
<dbReference type="Proteomes" id="UP001595741">
    <property type="component" value="Unassembled WGS sequence"/>
</dbReference>
<organism evidence="4 5">
    <name type="scientific">Vogesella facilis</name>
    <dbReference type="NCBI Taxonomy" id="1655232"/>
    <lineage>
        <taxon>Bacteria</taxon>
        <taxon>Pseudomonadati</taxon>
        <taxon>Pseudomonadota</taxon>
        <taxon>Betaproteobacteria</taxon>
        <taxon>Neisseriales</taxon>
        <taxon>Chromobacteriaceae</taxon>
        <taxon>Vogesella</taxon>
    </lineage>
</organism>
<evidence type="ECO:0000256" key="1">
    <source>
        <dbReference type="ARBA" id="ARBA00022729"/>
    </source>
</evidence>